<evidence type="ECO:0008006" key="3">
    <source>
        <dbReference type="Google" id="ProtNLM"/>
    </source>
</evidence>
<evidence type="ECO:0000313" key="2">
    <source>
        <dbReference type="Proteomes" id="UP000593564"/>
    </source>
</evidence>
<dbReference type="AlphaFoldDB" id="A0A7J7H870"/>
<comment type="caution">
    <text evidence="1">The sequence shown here is derived from an EMBL/GenBank/DDBJ whole genome shotgun (WGS) entry which is preliminary data.</text>
</comment>
<dbReference type="PANTHER" id="PTHR37807">
    <property type="entry name" value="OS07G0160300 PROTEIN"/>
    <property type="match status" value="1"/>
</dbReference>
<dbReference type="SUPFAM" id="SSF52540">
    <property type="entry name" value="P-loop containing nucleoside triphosphate hydrolases"/>
    <property type="match status" value="1"/>
</dbReference>
<evidence type="ECO:0000313" key="1">
    <source>
        <dbReference type="EMBL" id="KAF5948451.1"/>
    </source>
</evidence>
<proteinExistence type="predicted"/>
<protein>
    <recommendedName>
        <fullName evidence="3">AAA+ ATPase domain-containing protein</fullName>
    </recommendedName>
</protein>
<name>A0A7J7H870_CAMSI</name>
<dbReference type="PANTHER" id="PTHR37807:SF3">
    <property type="entry name" value="OS07G0160300 PROTEIN"/>
    <property type="match status" value="1"/>
</dbReference>
<dbReference type="Pfam" id="PF13671">
    <property type="entry name" value="AAA_33"/>
    <property type="match status" value="1"/>
</dbReference>
<organism evidence="1 2">
    <name type="scientific">Camellia sinensis</name>
    <name type="common">Tea plant</name>
    <name type="synonym">Thea sinensis</name>
    <dbReference type="NCBI Taxonomy" id="4442"/>
    <lineage>
        <taxon>Eukaryota</taxon>
        <taxon>Viridiplantae</taxon>
        <taxon>Streptophyta</taxon>
        <taxon>Embryophyta</taxon>
        <taxon>Tracheophyta</taxon>
        <taxon>Spermatophyta</taxon>
        <taxon>Magnoliopsida</taxon>
        <taxon>eudicotyledons</taxon>
        <taxon>Gunneridae</taxon>
        <taxon>Pentapetalae</taxon>
        <taxon>asterids</taxon>
        <taxon>Ericales</taxon>
        <taxon>Theaceae</taxon>
        <taxon>Camellia</taxon>
    </lineage>
</organism>
<reference evidence="2" key="1">
    <citation type="journal article" date="2020" name="Nat. Commun.">
        <title>Genome assembly of wild tea tree DASZ reveals pedigree and selection history of tea varieties.</title>
        <authorList>
            <person name="Zhang W."/>
            <person name="Zhang Y."/>
            <person name="Qiu H."/>
            <person name="Guo Y."/>
            <person name="Wan H."/>
            <person name="Zhang X."/>
            <person name="Scossa F."/>
            <person name="Alseekh S."/>
            <person name="Zhang Q."/>
            <person name="Wang P."/>
            <person name="Xu L."/>
            <person name="Schmidt M.H."/>
            <person name="Jia X."/>
            <person name="Li D."/>
            <person name="Zhu A."/>
            <person name="Guo F."/>
            <person name="Chen W."/>
            <person name="Ni D."/>
            <person name="Usadel B."/>
            <person name="Fernie A.R."/>
            <person name="Wen W."/>
        </authorList>
    </citation>
    <scope>NUCLEOTIDE SEQUENCE [LARGE SCALE GENOMIC DNA]</scope>
    <source>
        <strain evidence="2">cv. G240</strain>
    </source>
</reference>
<sequence length="194" mass="21169">MEDGKSESPLIIAMKGHPGTGKSTLAQSIATSLKCPLIDKDDVRDSTYTLQLSVPPELLNDLSYDVVWRVASTQLRLGLNVVLDSPLSRRAHLDRLLQLAADAGARLLVVECAPKDKAEWRRRLERRGAAEGASWHKPSTWRDLERLLEAYGGCSAYDVGDVPKLVLDTTAPVGVAELVSAVIRFIDSCRGPPL</sequence>
<keyword evidence="2" id="KW-1185">Reference proteome</keyword>
<gene>
    <name evidence="1" type="ORF">HYC85_014408</name>
</gene>
<dbReference type="Proteomes" id="UP000593564">
    <property type="component" value="Unassembled WGS sequence"/>
</dbReference>
<reference evidence="1 2" key="2">
    <citation type="submission" date="2020-07" db="EMBL/GenBank/DDBJ databases">
        <title>Genome assembly of wild tea tree DASZ reveals pedigree and selection history of tea varieties.</title>
        <authorList>
            <person name="Zhang W."/>
        </authorList>
    </citation>
    <scope>NUCLEOTIDE SEQUENCE [LARGE SCALE GENOMIC DNA]</scope>
    <source>
        <strain evidence="2">cv. G240</strain>
        <tissue evidence="1">Leaf</tissue>
    </source>
</reference>
<accession>A0A7J7H870</accession>
<dbReference type="EMBL" id="JACBKZ010000006">
    <property type="protein sequence ID" value="KAF5948451.1"/>
    <property type="molecule type" value="Genomic_DNA"/>
</dbReference>
<dbReference type="Gene3D" id="3.40.50.300">
    <property type="entry name" value="P-loop containing nucleotide triphosphate hydrolases"/>
    <property type="match status" value="1"/>
</dbReference>
<dbReference type="InterPro" id="IPR027417">
    <property type="entry name" value="P-loop_NTPase"/>
</dbReference>